<reference evidence="4" key="2">
    <citation type="submission" date="2025-08" db="UniProtKB">
        <authorList>
            <consortium name="RefSeq"/>
        </authorList>
    </citation>
    <scope>IDENTIFICATION</scope>
    <source>
        <tissue evidence="4">Leaf</tissue>
    </source>
</reference>
<dbReference type="Proteomes" id="UP000694864">
    <property type="component" value="Chromosome 3"/>
</dbReference>
<dbReference type="InterPro" id="IPR005162">
    <property type="entry name" value="Retrotrans_gag_dom"/>
</dbReference>
<feature type="region of interest" description="Disordered" evidence="1">
    <location>
        <begin position="1"/>
        <end position="48"/>
    </location>
</feature>
<dbReference type="PANTHER" id="PTHR33067:SF31">
    <property type="entry name" value="RNA-DIRECTED DNA POLYMERASE"/>
    <property type="match status" value="1"/>
</dbReference>
<dbReference type="PANTHER" id="PTHR33067">
    <property type="entry name" value="RNA-DIRECTED DNA POLYMERASE-RELATED"/>
    <property type="match status" value="1"/>
</dbReference>
<gene>
    <name evidence="4" type="primary">LOC104779308</name>
</gene>
<protein>
    <submittedName>
        <fullName evidence="4">Uncharacterized protein LOC104779308</fullName>
    </submittedName>
</protein>
<feature type="domain" description="Retrotransposon gag" evidence="2">
    <location>
        <begin position="146"/>
        <end position="239"/>
    </location>
</feature>
<evidence type="ECO:0000259" key="2">
    <source>
        <dbReference type="Pfam" id="PF03732"/>
    </source>
</evidence>
<reference evidence="3" key="1">
    <citation type="journal article" date="2014" name="Nat. Commun.">
        <title>The emerging biofuel crop Camelina sativa retains a highly undifferentiated hexaploid genome structure.</title>
        <authorList>
            <person name="Kagale S."/>
            <person name="Koh C."/>
            <person name="Nixon J."/>
            <person name="Bollina V."/>
            <person name="Clarke W.E."/>
            <person name="Tuteja R."/>
            <person name="Spillane C."/>
            <person name="Robinson S.J."/>
            <person name="Links M.G."/>
            <person name="Clarke C."/>
            <person name="Higgins E.E."/>
            <person name="Huebert T."/>
            <person name="Sharpe A.G."/>
            <person name="Parkin I.A."/>
        </authorList>
    </citation>
    <scope>NUCLEOTIDE SEQUENCE [LARGE SCALE GENOMIC DNA]</scope>
    <source>
        <strain evidence="3">cv. DH55</strain>
    </source>
</reference>
<name>A0ABM0YJJ6_CAMSA</name>
<evidence type="ECO:0000313" key="3">
    <source>
        <dbReference type="Proteomes" id="UP000694864"/>
    </source>
</evidence>
<keyword evidence="3" id="KW-1185">Reference proteome</keyword>
<evidence type="ECO:0000313" key="4">
    <source>
        <dbReference type="RefSeq" id="XP_010501968.1"/>
    </source>
</evidence>
<dbReference type="InterPro" id="IPR021109">
    <property type="entry name" value="Peptidase_aspartic_dom_sf"/>
</dbReference>
<dbReference type="GeneID" id="104779308"/>
<dbReference type="RefSeq" id="XP_010501968.1">
    <property type="nucleotide sequence ID" value="XM_010503666.1"/>
</dbReference>
<feature type="compositionally biased region" description="Basic and acidic residues" evidence="1">
    <location>
        <begin position="9"/>
        <end position="23"/>
    </location>
</feature>
<dbReference type="Gene3D" id="2.40.70.10">
    <property type="entry name" value="Acid Proteases"/>
    <property type="match status" value="1"/>
</dbReference>
<accession>A0ABM0YJJ6</accession>
<dbReference type="Pfam" id="PF03732">
    <property type="entry name" value="Retrotrans_gag"/>
    <property type="match status" value="1"/>
</dbReference>
<organism evidence="3 4">
    <name type="scientific">Camelina sativa</name>
    <name type="common">False flax</name>
    <name type="synonym">Myagrum sativum</name>
    <dbReference type="NCBI Taxonomy" id="90675"/>
    <lineage>
        <taxon>Eukaryota</taxon>
        <taxon>Viridiplantae</taxon>
        <taxon>Streptophyta</taxon>
        <taxon>Embryophyta</taxon>
        <taxon>Tracheophyta</taxon>
        <taxon>Spermatophyta</taxon>
        <taxon>Magnoliopsida</taxon>
        <taxon>eudicotyledons</taxon>
        <taxon>Gunneridae</taxon>
        <taxon>Pentapetalae</taxon>
        <taxon>rosids</taxon>
        <taxon>malvids</taxon>
        <taxon>Brassicales</taxon>
        <taxon>Brassicaceae</taxon>
        <taxon>Camelineae</taxon>
        <taxon>Camelina</taxon>
    </lineage>
</organism>
<sequence length="878" mass="99044">MADGLAGRNVDDEHHEDENHGEFEDPPLAGNVNPPAGGDAARAAAQREAVRREAARLAAFNQRSANVRQTLREHDAPNAEMYRGGVQYPPIARNDFEIKPALLGLVKQNQFHGLPSENPVYHLEYFEDICGTTRMNGVPDDAVKCRLFSFSLSDKAQRWFKSLNGDTIRTWDEYKAAFLGQYFTQARTTLLRNKISGFQQHATVSFHEAWERFKDYKRECPHHGFTPESLINTFYRGVDERYKMALDTASNGDFMTKTEGEAEILIENLAASNNNHCVDYDRTLLRRDQRSLNFCDDTGDGKVYHKGAGDGFEELQAELNYVNQGYQNNGFNQGYRNHPNLSYQSTNVVNPQDQVYPPQQSQQKQFIPGQGNYNKPFVPQEKGQGNGYGQGGDNEMKLMMQQILEGQVNNAAEINVKVDNMYRDLNGKFTTLSSHVKTLENQVAQISSSSMRPSGVLPGKSEPKNKEHCYAVMIQEEPAEVAERGLQEAANESIISEMEVLVVDVAVDDEIAGDDEPPYVAPPPYVPKLPFSGRIMEAKMQAKKVKAHFDDVMKEFHIKLPFLESIKNTKTYKKCLKDVLSYKKSIEEGVMMISTRKAYVHFEKQEKHQRNKEKTLAMAHLKEEVEMVSSECNAIIPIEIPKKVGDPGSFVLPCQIGRFMFERCLCDLGASVNLMPLYVSERLGITNFKPSRISLVLADRFVRSPVGLVEDVHVRVGNFYIPTDFTVLELDKEPHDPLILGRPFLHTIGAMIDVKKQQIHLQIGDHTQEFDMQRLLKKPTIGGQAFSIETIDDPRDKYVKTCIGWSEVKEVLDGDLQIPIKKLSAPCKIKPKRIKENPHVTLIPMKCVGDTLEYKVQGTSKPFSKAMSILTSELKGKG</sequence>
<evidence type="ECO:0000256" key="1">
    <source>
        <dbReference type="SAM" id="MobiDB-lite"/>
    </source>
</evidence>
<dbReference type="CDD" id="cd00303">
    <property type="entry name" value="retropepsin_like"/>
    <property type="match status" value="1"/>
</dbReference>
<proteinExistence type="predicted"/>